<dbReference type="Gene3D" id="3.40.50.1820">
    <property type="entry name" value="alpha/beta hydrolase"/>
    <property type="match status" value="1"/>
</dbReference>
<reference evidence="3" key="1">
    <citation type="journal article" date="2018" name="Proc. Natl. Acad. Sci. U.S.A.">
        <title>Phylogenomics and the evolution of hemipteroid insects.</title>
        <authorList>
            <person name="Johnson K.P."/>
            <person name="Dietrich C.H."/>
            <person name="Friedrich F."/>
            <person name="Beutel R.G."/>
            <person name="Wipfler B."/>
            <person name="Peters R.S."/>
            <person name="Allen J.M."/>
            <person name="Petersen M."/>
            <person name="Donath A."/>
            <person name="Walden K.K."/>
            <person name="Kozlov A.M."/>
            <person name="Podsiadlowski L."/>
            <person name="Mayer C."/>
            <person name="Meusemann K."/>
            <person name="Vasilikopoulos A."/>
            <person name="Waterhouse R.M."/>
            <person name="Cameron S.L."/>
            <person name="Weirauch C."/>
            <person name="Swanson D.R."/>
            <person name="Percy D.M."/>
            <person name="Hardy N.B."/>
            <person name="Terry I."/>
            <person name="Liu S."/>
            <person name="Zhou X."/>
            <person name="Misof B."/>
            <person name="Robertson H.M."/>
            <person name="Yoshizawa K."/>
        </authorList>
    </citation>
    <scope>NUCLEOTIDE SEQUENCE</scope>
    <source>
        <tissue evidence="3">Whole organism</tissue>
    </source>
</reference>
<dbReference type="RefSeq" id="XP_052126190.1">
    <property type="nucleotide sequence ID" value="XM_052270230.1"/>
</dbReference>
<feature type="domain" description="Partial AB-hydrolase lipase" evidence="1">
    <location>
        <begin position="93"/>
        <end position="156"/>
    </location>
</feature>
<dbReference type="OrthoDB" id="9974421at2759"/>
<accession>A0A9C6U4Q9</accession>
<dbReference type="SUPFAM" id="SSF53474">
    <property type="entry name" value="alpha/beta-Hydrolases"/>
    <property type="match status" value="1"/>
</dbReference>
<name>A0A9C6U4Q9_FRAOC</name>
<sequence>MNATVSLAGRIMTSSPVCSMMRLATFGAVACALPATQAPGPPGTTPAPRGLDPMDSLSVETNEIPGVGTTPFPMPPTLLHTPNYDPDVALTTPQLVALHGYPSESHVVRTEDGYLLTLHRIPGGRDHRGPSGGATARPVVFLQHGLLASSADWVLTGPGKSLA</sequence>
<proteinExistence type="predicted"/>
<dbReference type="InterPro" id="IPR006693">
    <property type="entry name" value="AB_hydrolase_lipase"/>
</dbReference>
<evidence type="ECO:0000313" key="2">
    <source>
        <dbReference type="Proteomes" id="UP000504606"/>
    </source>
</evidence>
<reference evidence="3" key="2">
    <citation type="submission" date="2025-08" db="UniProtKB">
        <authorList>
            <consortium name="RefSeq"/>
        </authorList>
    </citation>
    <scope>IDENTIFICATION</scope>
    <source>
        <tissue evidence="3">Whole organism</tissue>
    </source>
</reference>
<protein>
    <submittedName>
        <fullName evidence="3">Uncharacterized protein LOC127749977</fullName>
    </submittedName>
</protein>
<feature type="non-terminal residue" evidence="3">
    <location>
        <position position="163"/>
    </location>
</feature>
<dbReference type="PANTHER" id="PTHR11005">
    <property type="entry name" value="LYSOSOMAL ACID LIPASE-RELATED"/>
    <property type="match status" value="1"/>
</dbReference>
<dbReference type="InterPro" id="IPR029058">
    <property type="entry name" value="AB_hydrolase_fold"/>
</dbReference>
<organism evidence="2 3">
    <name type="scientific">Frankliniella occidentalis</name>
    <name type="common">Western flower thrips</name>
    <name type="synonym">Euthrips occidentalis</name>
    <dbReference type="NCBI Taxonomy" id="133901"/>
    <lineage>
        <taxon>Eukaryota</taxon>
        <taxon>Metazoa</taxon>
        <taxon>Ecdysozoa</taxon>
        <taxon>Arthropoda</taxon>
        <taxon>Hexapoda</taxon>
        <taxon>Insecta</taxon>
        <taxon>Pterygota</taxon>
        <taxon>Neoptera</taxon>
        <taxon>Paraneoptera</taxon>
        <taxon>Thysanoptera</taxon>
        <taxon>Terebrantia</taxon>
        <taxon>Thripoidea</taxon>
        <taxon>Thripidae</taxon>
        <taxon>Frankliniella</taxon>
    </lineage>
</organism>
<gene>
    <name evidence="3" type="primary">LOC127749977</name>
</gene>
<evidence type="ECO:0000313" key="3">
    <source>
        <dbReference type="RefSeq" id="XP_052126190.1"/>
    </source>
</evidence>
<dbReference type="KEGG" id="foc:127749977"/>
<keyword evidence="2" id="KW-1185">Reference proteome</keyword>
<dbReference type="Pfam" id="PF04083">
    <property type="entry name" value="Abhydro_lipase"/>
    <property type="match status" value="1"/>
</dbReference>
<dbReference type="GeneID" id="127749977"/>
<dbReference type="AlphaFoldDB" id="A0A9C6U4Q9"/>
<evidence type="ECO:0000259" key="1">
    <source>
        <dbReference type="Pfam" id="PF04083"/>
    </source>
</evidence>
<dbReference type="GO" id="GO:0006629">
    <property type="term" value="P:lipid metabolic process"/>
    <property type="evidence" value="ECO:0007669"/>
    <property type="project" value="InterPro"/>
</dbReference>
<dbReference type="Proteomes" id="UP000504606">
    <property type="component" value="Unplaced"/>
</dbReference>